<dbReference type="EMBL" id="JALJOQ010000015">
    <property type="protein sequence ID" value="KAK9810603.1"/>
    <property type="molecule type" value="Genomic_DNA"/>
</dbReference>
<protein>
    <recommendedName>
        <fullName evidence="4">Chorein N-terminal domain-containing protein</fullName>
    </recommendedName>
</protein>
<dbReference type="AlphaFoldDB" id="A0AAW1PL52"/>
<evidence type="ECO:0000313" key="2">
    <source>
        <dbReference type="EMBL" id="KAK9810603.1"/>
    </source>
</evidence>
<reference evidence="2 3" key="1">
    <citation type="journal article" date="2024" name="Nat. Commun.">
        <title>Phylogenomics reveals the evolutionary origins of lichenization in chlorophyte algae.</title>
        <authorList>
            <person name="Puginier C."/>
            <person name="Libourel C."/>
            <person name="Otte J."/>
            <person name="Skaloud P."/>
            <person name="Haon M."/>
            <person name="Grisel S."/>
            <person name="Petersen M."/>
            <person name="Berrin J.G."/>
            <person name="Delaux P.M."/>
            <person name="Dal Grande F."/>
            <person name="Keller J."/>
        </authorList>
    </citation>
    <scope>NUCLEOTIDE SEQUENCE [LARGE SCALE GENOMIC DNA]</scope>
    <source>
        <strain evidence="2 3">SAG 2036</strain>
    </source>
</reference>
<evidence type="ECO:0000313" key="3">
    <source>
        <dbReference type="Proteomes" id="UP001465755"/>
    </source>
</evidence>
<dbReference type="PANTHER" id="PTHR12517">
    <property type="entry name" value="VACUOLAR PROTEIN SORTING-ASSOCIATED PROTEIN 13B"/>
    <property type="match status" value="1"/>
</dbReference>
<keyword evidence="3" id="KW-1185">Reference proteome</keyword>
<comment type="caution">
    <text evidence="2">The sequence shown here is derived from an EMBL/GenBank/DDBJ whole genome shotgun (WGS) entry which is preliminary data.</text>
</comment>
<dbReference type="Proteomes" id="UP001465755">
    <property type="component" value="Unassembled WGS sequence"/>
</dbReference>
<name>A0AAW1PL52_9CHLO</name>
<sequence>MDVLLTPVVNRLLRRFIKQAAGKEVSQLRVSLSRGSVALHHLELNLDELTAQLPVTVKRAYARQLTLSVPWASFTSQPLQVTLDTVEVVLALNDNVEKQDSASTAEGGRESARLGSLTTLLLRTLLDTGVVLNNVVVKYIAHTTVATLTCQSVSVSSPANANEWKLDYEQPQDWLKKVLKVQNVTISLSDQKQPGVAPSSLAPLLRTQSFQVAATMPVFAILDPQRRAVAAARYQASIAISVDWLHASVTDQQLVWLRVFAASIAALQRQQKGVHARAEATGPASHVQPEASSPPGPKREARAAAPGTSARAGRLGSGGMAWVSRAAMAAISDAWDYVIDEAAVAEAAPQLAVARPDIDVAVTAALAGAKIMCSFAEDMKQHAAATAATEASAWQGLSATATVRDFSLQQLDVRLQALSLGKRGLSSPKFMLEQGSGVHQDEWTPDEVLGLHPLGDGTETISVDGDSTDHTALHIDWQVQQLEGVQSMRHLMLQSGQLAYTHTPGLAADISRFIGLSNATQPAVPSARQPDCNAAWLAQG</sequence>
<gene>
    <name evidence="2" type="ORF">WJX73_003685</name>
</gene>
<proteinExistence type="predicted"/>
<accession>A0AAW1PL52</accession>
<organism evidence="2 3">
    <name type="scientific">Symbiochloris irregularis</name>
    <dbReference type="NCBI Taxonomy" id="706552"/>
    <lineage>
        <taxon>Eukaryota</taxon>
        <taxon>Viridiplantae</taxon>
        <taxon>Chlorophyta</taxon>
        <taxon>core chlorophytes</taxon>
        <taxon>Trebouxiophyceae</taxon>
        <taxon>Trebouxiales</taxon>
        <taxon>Trebouxiaceae</taxon>
        <taxon>Symbiochloris</taxon>
    </lineage>
</organism>
<evidence type="ECO:0000256" key="1">
    <source>
        <dbReference type="SAM" id="MobiDB-lite"/>
    </source>
</evidence>
<evidence type="ECO:0008006" key="4">
    <source>
        <dbReference type="Google" id="ProtNLM"/>
    </source>
</evidence>
<feature type="region of interest" description="Disordered" evidence="1">
    <location>
        <begin position="275"/>
        <end position="315"/>
    </location>
</feature>
<dbReference type="PANTHER" id="PTHR12517:SF0">
    <property type="entry name" value="INTERMEMBRANE LIPID TRANSFER PROTEIN VPS13B"/>
    <property type="match status" value="1"/>
</dbReference>
<dbReference type="InterPro" id="IPR039782">
    <property type="entry name" value="VPS13B"/>
</dbReference>
<feature type="compositionally biased region" description="Low complexity" evidence="1">
    <location>
        <begin position="303"/>
        <end position="314"/>
    </location>
</feature>